<gene>
    <name evidence="8" type="primary">cydB</name>
    <name evidence="8" type="ORF">WG78_20620</name>
</gene>
<feature type="transmembrane region" description="Helical" evidence="7">
    <location>
        <begin position="257"/>
        <end position="278"/>
    </location>
</feature>
<comment type="caution">
    <text evidence="8">The sequence shown here is derived from an EMBL/GenBank/DDBJ whole genome shotgun (WGS) entry which is preliminary data.</text>
</comment>
<protein>
    <submittedName>
        <fullName evidence="8">Cytochrome bd-I ubiquinol oxidase subunit 2</fullName>
        <ecNumber evidence="8">1.10.3.10</ecNumber>
    </submittedName>
</protein>
<accession>A0A0N0GKY0</accession>
<dbReference type="PANTHER" id="PTHR43141">
    <property type="entry name" value="CYTOCHROME BD2 SUBUNIT II"/>
    <property type="match status" value="1"/>
</dbReference>
<dbReference type="Proteomes" id="UP000037939">
    <property type="component" value="Unassembled WGS sequence"/>
</dbReference>
<evidence type="ECO:0000256" key="7">
    <source>
        <dbReference type="SAM" id="Phobius"/>
    </source>
</evidence>
<dbReference type="AlphaFoldDB" id="A0A0N0GKY0"/>
<feature type="transmembrane region" description="Helical" evidence="7">
    <location>
        <begin position="82"/>
        <end position="101"/>
    </location>
</feature>
<evidence type="ECO:0000256" key="3">
    <source>
        <dbReference type="ARBA" id="ARBA00022475"/>
    </source>
</evidence>
<feature type="transmembrane region" description="Helical" evidence="7">
    <location>
        <begin position="231"/>
        <end position="250"/>
    </location>
</feature>
<comment type="similarity">
    <text evidence="2">Belongs to the cytochrome ubiquinol oxidase subunit 2 family.</text>
</comment>
<dbReference type="EMBL" id="LAQT01000037">
    <property type="protein sequence ID" value="KPC49337.1"/>
    <property type="molecule type" value="Genomic_DNA"/>
</dbReference>
<dbReference type="PANTHER" id="PTHR43141:SF4">
    <property type="entry name" value="CYTOCHROME BD2 SUBUNIT II"/>
    <property type="match status" value="1"/>
</dbReference>
<feature type="transmembrane region" description="Helical" evidence="7">
    <location>
        <begin position="6"/>
        <end position="37"/>
    </location>
</feature>
<keyword evidence="3" id="KW-1003">Cell membrane</keyword>
<dbReference type="Pfam" id="PF02322">
    <property type="entry name" value="Cyt_bd_oxida_II"/>
    <property type="match status" value="1"/>
</dbReference>
<keyword evidence="5 7" id="KW-1133">Transmembrane helix</keyword>
<feature type="transmembrane region" description="Helical" evidence="7">
    <location>
        <begin position="298"/>
        <end position="323"/>
    </location>
</feature>
<dbReference type="EC" id="1.10.3.10" evidence="8"/>
<dbReference type="GO" id="GO:0070069">
    <property type="term" value="C:cytochrome complex"/>
    <property type="evidence" value="ECO:0007669"/>
    <property type="project" value="TreeGrafter"/>
</dbReference>
<keyword evidence="6 7" id="KW-0472">Membrane</keyword>
<keyword evidence="4 7" id="KW-0812">Transmembrane</keyword>
<reference evidence="8 9" key="1">
    <citation type="submission" date="2015-07" db="EMBL/GenBank/DDBJ databases">
        <title>Draft genome sequence of the Amantichitinum ursilacus IGB-41, a new chitin-degrading bacterium.</title>
        <authorList>
            <person name="Kirstahler P."/>
            <person name="Guenther M."/>
            <person name="Grumaz C."/>
            <person name="Rupp S."/>
            <person name="Zibek S."/>
            <person name="Sohn K."/>
        </authorList>
    </citation>
    <scope>NUCLEOTIDE SEQUENCE [LARGE SCALE GENOMIC DNA]</scope>
    <source>
        <strain evidence="8 9">IGB-41</strain>
    </source>
</reference>
<dbReference type="InterPro" id="IPR003317">
    <property type="entry name" value="Cyt-d_oxidase_su2"/>
</dbReference>
<name>A0A0N0GKY0_9NEIS</name>
<organism evidence="8 9">
    <name type="scientific">Amantichitinum ursilacus</name>
    <dbReference type="NCBI Taxonomy" id="857265"/>
    <lineage>
        <taxon>Bacteria</taxon>
        <taxon>Pseudomonadati</taxon>
        <taxon>Pseudomonadota</taxon>
        <taxon>Betaproteobacteria</taxon>
        <taxon>Neisseriales</taxon>
        <taxon>Chitinibacteraceae</taxon>
        <taxon>Amantichitinum</taxon>
    </lineage>
</organism>
<feature type="transmembrane region" description="Helical" evidence="7">
    <location>
        <begin position="158"/>
        <end position="180"/>
    </location>
</feature>
<feature type="transmembrane region" description="Helical" evidence="7">
    <location>
        <begin position="113"/>
        <end position="138"/>
    </location>
</feature>
<dbReference type="GO" id="GO:0009055">
    <property type="term" value="F:electron transfer activity"/>
    <property type="evidence" value="ECO:0007669"/>
    <property type="project" value="TreeGrafter"/>
</dbReference>
<keyword evidence="9" id="KW-1185">Reference proteome</keyword>
<dbReference type="NCBIfam" id="TIGR00203">
    <property type="entry name" value="cydB"/>
    <property type="match status" value="1"/>
</dbReference>
<dbReference type="GO" id="GO:0005886">
    <property type="term" value="C:plasma membrane"/>
    <property type="evidence" value="ECO:0007669"/>
    <property type="project" value="UniProtKB-SubCell"/>
</dbReference>
<feature type="transmembrane region" description="Helical" evidence="7">
    <location>
        <begin position="192"/>
        <end position="211"/>
    </location>
</feature>
<dbReference type="PATRIC" id="fig|857265.3.peg.4222"/>
<evidence type="ECO:0000256" key="1">
    <source>
        <dbReference type="ARBA" id="ARBA00004651"/>
    </source>
</evidence>
<evidence type="ECO:0000256" key="4">
    <source>
        <dbReference type="ARBA" id="ARBA00022692"/>
    </source>
</evidence>
<keyword evidence="8" id="KW-0560">Oxidoreductase</keyword>
<sequence length="335" mass="36929">MELNLATVWAGIIALGVFIYAVMDGFDLGIGLLFAFFPDQHDRDVMVNTVAPVWDGNETWLVMGGAALFAAFPVAYSTILPALYLPLILMLTGLIFRGVAFEIRLKATRTRPLWDLAFMGGSAVATFFQGVALGTYLQGIPITNNQFAGGSFDWVSPFSIFTGMALMMTYSLLGCAWLLMKTDHKLQQRMFVLMKPLTLILLLVIAIVSLWTPLADRAVYARWFTLPNLFYFLPVPILVLACVFGIWRAVDKGNDKLPFLLGLALMGLGYSGFIISIWPNVVPPSLTFEQAAAPHSSMAFALVGAVIIIPIILLYTGLGYWVFRGKVRHGDEGYH</sequence>
<comment type="subcellular location">
    <subcellularLocation>
        <location evidence="1">Cell membrane</location>
        <topology evidence="1">Multi-pass membrane protein</topology>
    </subcellularLocation>
</comment>
<evidence type="ECO:0000313" key="9">
    <source>
        <dbReference type="Proteomes" id="UP000037939"/>
    </source>
</evidence>
<dbReference type="GO" id="GO:0016682">
    <property type="term" value="F:oxidoreductase activity, acting on diphenols and related substances as donors, oxygen as acceptor"/>
    <property type="evidence" value="ECO:0007669"/>
    <property type="project" value="TreeGrafter"/>
</dbReference>
<dbReference type="GO" id="GO:0019646">
    <property type="term" value="P:aerobic electron transport chain"/>
    <property type="evidence" value="ECO:0007669"/>
    <property type="project" value="TreeGrafter"/>
</dbReference>
<dbReference type="STRING" id="857265.WG78_20620"/>
<evidence type="ECO:0000256" key="6">
    <source>
        <dbReference type="ARBA" id="ARBA00023136"/>
    </source>
</evidence>
<evidence type="ECO:0000313" key="8">
    <source>
        <dbReference type="EMBL" id="KPC49337.1"/>
    </source>
</evidence>
<evidence type="ECO:0000256" key="2">
    <source>
        <dbReference type="ARBA" id="ARBA00007543"/>
    </source>
</evidence>
<proteinExistence type="inferred from homology"/>
<dbReference type="RefSeq" id="WP_053939693.1">
    <property type="nucleotide sequence ID" value="NZ_LAQT01000037.1"/>
</dbReference>
<evidence type="ECO:0000256" key="5">
    <source>
        <dbReference type="ARBA" id="ARBA00022989"/>
    </source>
</evidence>
<dbReference type="OrthoDB" id="9776710at2"/>